<dbReference type="AlphaFoldDB" id="A0A2P8FYY1"/>
<keyword evidence="3" id="KW-1185">Reference proteome</keyword>
<dbReference type="Pfam" id="PF13707">
    <property type="entry name" value="RloB"/>
    <property type="match status" value="1"/>
</dbReference>
<feature type="compositionally biased region" description="Polar residues" evidence="1">
    <location>
        <begin position="9"/>
        <end position="18"/>
    </location>
</feature>
<evidence type="ECO:0000313" key="2">
    <source>
        <dbReference type="EMBL" id="PSL26933.1"/>
    </source>
</evidence>
<gene>
    <name evidence="2" type="ORF">CLV42_11086</name>
</gene>
<dbReference type="InterPro" id="IPR025591">
    <property type="entry name" value="RloB"/>
</dbReference>
<evidence type="ECO:0000256" key="1">
    <source>
        <dbReference type="SAM" id="MobiDB-lite"/>
    </source>
</evidence>
<reference evidence="2 3" key="1">
    <citation type="submission" date="2018-03" db="EMBL/GenBank/DDBJ databases">
        <title>Genomic Encyclopedia of Archaeal and Bacterial Type Strains, Phase II (KMG-II): from individual species to whole genera.</title>
        <authorList>
            <person name="Goeker M."/>
        </authorList>
    </citation>
    <scope>NUCLEOTIDE SEQUENCE [LARGE SCALE GENOMIC DNA]</scope>
    <source>
        <strain evidence="2 3">DSM 18107</strain>
    </source>
</reference>
<sequence length="231" mass="26148">MTRNRKTKNQPYQEQQPSKQRRKSPPSLKRAAPSRTEKPTILIVCEGENTEPSYFRKFRLSSATIKAIGDGRNTTAVVKQAIALSAKGNYEQVWCVFDKDDFPAKDFNGAVAMAAANNIKVGYSNQAFEYWLILHFADHQGGCMNRKDYHQVINTYTRPLGISYNGKADKQISEDLFDMLMSIDNVAKVKRVELAISRAKRNHKTVAHLSPAEQQSVSTVYKLVEEILKYA</sequence>
<comment type="caution">
    <text evidence="2">The sequence shown here is derived from an EMBL/GenBank/DDBJ whole genome shotgun (WGS) entry which is preliminary data.</text>
</comment>
<evidence type="ECO:0000313" key="3">
    <source>
        <dbReference type="Proteomes" id="UP000240978"/>
    </source>
</evidence>
<feature type="region of interest" description="Disordered" evidence="1">
    <location>
        <begin position="1"/>
        <end position="36"/>
    </location>
</feature>
<name>A0A2P8FYY1_9BACT</name>
<organism evidence="2 3">
    <name type="scientific">Chitinophaga ginsengisoli</name>
    <dbReference type="NCBI Taxonomy" id="363837"/>
    <lineage>
        <taxon>Bacteria</taxon>
        <taxon>Pseudomonadati</taxon>
        <taxon>Bacteroidota</taxon>
        <taxon>Chitinophagia</taxon>
        <taxon>Chitinophagales</taxon>
        <taxon>Chitinophagaceae</taxon>
        <taxon>Chitinophaga</taxon>
    </lineage>
</organism>
<dbReference type="RefSeq" id="WP_211303510.1">
    <property type="nucleotide sequence ID" value="NZ_PYGK01000010.1"/>
</dbReference>
<accession>A0A2P8FYY1</accession>
<dbReference type="Proteomes" id="UP000240978">
    <property type="component" value="Unassembled WGS sequence"/>
</dbReference>
<proteinExistence type="predicted"/>
<protein>
    <submittedName>
        <fullName evidence="2">RloB-like protein</fullName>
    </submittedName>
</protein>
<dbReference type="EMBL" id="PYGK01000010">
    <property type="protein sequence ID" value="PSL26933.1"/>
    <property type="molecule type" value="Genomic_DNA"/>
</dbReference>